<dbReference type="EMBL" id="DF142844">
    <property type="protein sequence ID" value="GAA47574.1"/>
    <property type="molecule type" value="Genomic_DNA"/>
</dbReference>
<proteinExistence type="predicted"/>
<dbReference type="AlphaFoldDB" id="G7Y3N8"/>
<organism evidence="1 2">
    <name type="scientific">Clonorchis sinensis</name>
    <name type="common">Chinese liver fluke</name>
    <dbReference type="NCBI Taxonomy" id="79923"/>
    <lineage>
        <taxon>Eukaryota</taxon>
        <taxon>Metazoa</taxon>
        <taxon>Spiralia</taxon>
        <taxon>Lophotrochozoa</taxon>
        <taxon>Platyhelminthes</taxon>
        <taxon>Trematoda</taxon>
        <taxon>Digenea</taxon>
        <taxon>Opisthorchiida</taxon>
        <taxon>Opisthorchiata</taxon>
        <taxon>Opisthorchiidae</taxon>
        <taxon>Clonorchis</taxon>
    </lineage>
</organism>
<sequence length="351" mass="39072">MGFELRTYDMRGEGVTTTPATHVGRILISTSEWMNVFTLGRCDWTITPKQDDDRSNEGGVNMNKIIVIFICNVSGDRMDFAICPTFSVPVVYAVPFDTIHIASADSQTQDKSNLCVGGNDRLQALVSYVRLLYSTPTFDRKVTSNNRLSTVQLNRTEFKTNAGEHKKKAKGNASIDSGVNGPIYQPPAFNAQLPTSPPQIIGERNCGSYNHCTANELLLLTPYSSADPEAASRGVDACGIVQNFQAEMPFRLDSCEPQIARHVTSRHHQITSKVSIEAPMRTDHKIINNVINVSELHVPLWVPNELYCQPLSDRIVRKVVRIKAHVNEQGIFHKTGRLTKAVQRECWTTEG</sequence>
<reference key="2">
    <citation type="submission" date="2011-10" db="EMBL/GenBank/DDBJ databases">
        <title>The genome and transcriptome sequence of Clonorchis sinensis provide insights into the carcinogenic liver fluke.</title>
        <authorList>
            <person name="Wang X."/>
            <person name="Huang Y."/>
            <person name="Chen W."/>
            <person name="Liu H."/>
            <person name="Guo L."/>
            <person name="Chen Y."/>
            <person name="Luo F."/>
            <person name="Zhou W."/>
            <person name="Sun J."/>
            <person name="Mao Q."/>
            <person name="Liang P."/>
            <person name="Zhou C."/>
            <person name="Tian Y."/>
            <person name="Men J."/>
            <person name="Lv X."/>
            <person name="Huang L."/>
            <person name="Zhou J."/>
            <person name="Hu Y."/>
            <person name="Li R."/>
            <person name="Zhang F."/>
            <person name="Lei H."/>
            <person name="Li X."/>
            <person name="Hu X."/>
            <person name="Liang C."/>
            <person name="Xu J."/>
            <person name="Wu Z."/>
            <person name="Yu X."/>
        </authorList>
    </citation>
    <scope>NUCLEOTIDE SEQUENCE</scope>
    <source>
        <strain>Henan</strain>
    </source>
</reference>
<gene>
    <name evidence="1" type="ORF">CLF_100533</name>
</gene>
<accession>G7Y3N8</accession>
<reference evidence="1" key="1">
    <citation type="journal article" date="2011" name="Genome Biol.">
        <title>The draft genome of the carcinogenic human liver fluke Clonorchis sinensis.</title>
        <authorList>
            <person name="Wang X."/>
            <person name="Chen W."/>
            <person name="Huang Y."/>
            <person name="Sun J."/>
            <person name="Men J."/>
            <person name="Liu H."/>
            <person name="Luo F."/>
            <person name="Guo L."/>
            <person name="Lv X."/>
            <person name="Deng C."/>
            <person name="Zhou C."/>
            <person name="Fan Y."/>
            <person name="Li X."/>
            <person name="Huang L."/>
            <person name="Hu Y."/>
            <person name="Liang C."/>
            <person name="Hu X."/>
            <person name="Xu J."/>
            <person name="Yu X."/>
        </authorList>
    </citation>
    <scope>NUCLEOTIDE SEQUENCE [LARGE SCALE GENOMIC DNA]</scope>
    <source>
        <strain evidence="1">Henan</strain>
    </source>
</reference>
<evidence type="ECO:0000313" key="2">
    <source>
        <dbReference type="Proteomes" id="UP000008909"/>
    </source>
</evidence>
<dbReference type="Proteomes" id="UP000008909">
    <property type="component" value="Unassembled WGS sequence"/>
</dbReference>
<name>G7Y3N8_CLOSI</name>
<keyword evidence="2" id="KW-1185">Reference proteome</keyword>
<protein>
    <submittedName>
        <fullName evidence="1">Uncharacterized protein</fullName>
    </submittedName>
</protein>
<evidence type="ECO:0000313" key="1">
    <source>
        <dbReference type="EMBL" id="GAA47574.1"/>
    </source>
</evidence>